<name>A0A975BEV0_9BACT</name>
<gene>
    <name evidence="1" type="ORF">dnm_004200</name>
</gene>
<organism evidence="1 2">
    <name type="scientific">Desulfonema magnum</name>
    <dbReference type="NCBI Taxonomy" id="45655"/>
    <lineage>
        <taxon>Bacteria</taxon>
        <taxon>Pseudomonadati</taxon>
        <taxon>Thermodesulfobacteriota</taxon>
        <taxon>Desulfobacteria</taxon>
        <taxon>Desulfobacterales</taxon>
        <taxon>Desulfococcaceae</taxon>
        <taxon>Desulfonema</taxon>
    </lineage>
</organism>
<dbReference type="AlphaFoldDB" id="A0A975BEV0"/>
<sequence length="191" mass="22055">MSELQKDIKKNAIAWLERFSQELECDPDIINLMPIDEIRESLRASGADVEGFHVKITEMLLRSKAENLLPKLKTWLSLPWKPQWAGEVVTAADIGPQEETFKMDYGQYINISCYWQGEDSSSSAFIHLKWNANILFSSNLWAWFVDPDTHETLFKDCLGSDLEGKKNFYEQELGFNPCARKWAISVFVEKL</sequence>
<dbReference type="Proteomes" id="UP000663722">
    <property type="component" value="Chromosome"/>
</dbReference>
<dbReference type="KEGG" id="dmm:dnm_004200"/>
<evidence type="ECO:0000313" key="1">
    <source>
        <dbReference type="EMBL" id="QTA84424.1"/>
    </source>
</evidence>
<reference evidence="1" key="1">
    <citation type="journal article" date="2021" name="Microb. Physiol.">
        <title>Proteogenomic Insights into the Physiology of Marine, Sulfate-Reducing, Filamentous Desulfonema limicola and Desulfonema magnum.</title>
        <authorList>
            <person name="Schnaars V."/>
            <person name="Wohlbrand L."/>
            <person name="Scheve S."/>
            <person name="Hinrichs C."/>
            <person name="Reinhardt R."/>
            <person name="Rabus R."/>
        </authorList>
    </citation>
    <scope>NUCLEOTIDE SEQUENCE</scope>
    <source>
        <strain evidence="1">4be13</strain>
    </source>
</reference>
<protein>
    <submittedName>
        <fullName evidence="1">Uncharacterized protein</fullName>
    </submittedName>
</protein>
<accession>A0A975BEV0</accession>
<dbReference type="EMBL" id="CP061800">
    <property type="protein sequence ID" value="QTA84424.1"/>
    <property type="molecule type" value="Genomic_DNA"/>
</dbReference>
<evidence type="ECO:0000313" key="2">
    <source>
        <dbReference type="Proteomes" id="UP000663722"/>
    </source>
</evidence>
<keyword evidence="2" id="KW-1185">Reference proteome</keyword>
<dbReference type="RefSeq" id="WP_207680915.1">
    <property type="nucleotide sequence ID" value="NZ_CP061800.1"/>
</dbReference>
<proteinExistence type="predicted"/>